<comment type="function">
    <text evidence="5">PPIases accelerate the folding of proteins. It catalyzes the cis-trans isomerization of proline imidic peptide bonds in oligopeptides. Acts on the folding of rhodopsin RH1 and RH2 (but not RH3) and is required for visual transduction.</text>
</comment>
<dbReference type="PROSITE" id="PS50072">
    <property type="entry name" value="CSA_PPIASE_2"/>
    <property type="match status" value="1"/>
</dbReference>
<proteinExistence type="inferred from homology"/>
<protein>
    <recommendedName>
        <fullName evidence="6">Peptidyl-prolyl cis-trans isomerase</fullName>
        <shortName evidence="6">PPIase</shortName>
        <ecNumber evidence="6">5.2.1.8</ecNumber>
    </recommendedName>
</protein>
<gene>
    <name evidence="9" type="primary">LOC115213278</name>
</gene>
<keyword evidence="4 6" id="KW-0413">Isomerase</keyword>
<comment type="catalytic activity">
    <reaction evidence="1 6">
        <text>[protein]-peptidylproline (omega=180) = [protein]-peptidylproline (omega=0)</text>
        <dbReference type="Rhea" id="RHEA:16237"/>
        <dbReference type="Rhea" id="RHEA-COMP:10747"/>
        <dbReference type="Rhea" id="RHEA-COMP:10748"/>
        <dbReference type="ChEBI" id="CHEBI:83833"/>
        <dbReference type="ChEBI" id="CHEBI:83834"/>
        <dbReference type="EC" id="5.2.1.8"/>
    </reaction>
</comment>
<dbReference type="GO" id="GO:0006457">
    <property type="term" value="P:protein folding"/>
    <property type="evidence" value="ECO:0007669"/>
    <property type="project" value="TreeGrafter"/>
</dbReference>
<evidence type="ECO:0000313" key="8">
    <source>
        <dbReference type="Proteomes" id="UP000515154"/>
    </source>
</evidence>
<dbReference type="Pfam" id="PF00160">
    <property type="entry name" value="Pro_isomerase"/>
    <property type="match status" value="1"/>
</dbReference>
<comment type="similarity">
    <text evidence="6">Belongs to the cyclophilin-type PPIase family.</text>
</comment>
<dbReference type="PRINTS" id="PR00153">
    <property type="entry name" value="CSAPPISMRASE"/>
</dbReference>
<feature type="chain" id="PRO_5028525895" description="Peptidyl-prolyl cis-trans isomerase" evidence="6">
    <location>
        <begin position="27"/>
        <end position="225"/>
    </location>
</feature>
<feature type="domain" description="PPIase cyclophilin-type" evidence="7">
    <location>
        <begin position="53"/>
        <end position="205"/>
    </location>
</feature>
<keyword evidence="2 6" id="KW-0732">Signal</keyword>
<evidence type="ECO:0000259" key="7">
    <source>
        <dbReference type="PROSITE" id="PS50072"/>
    </source>
</evidence>
<keyword evidence="8" id="KW-1185">Reference proteome</keyword>
<dbReference type="GO" id="GO:0016018">
    <property type="term" value="F:cyclosporin A binding"/>
    <property type="evidence" value="ECO:0007669"/>
    <property type="project" value="TreeGrafter"/>
</dbReference>
<evidence type="ECO:0000256" key="1">
    <source>
        <dbReference type="ARBA" id="ARBA00000971"/>
    </source>
</evidence>
<dbReference type="KEGG" id="osn:115213278"/>
<evidence type="ECO:0000256" key="4">
    <source>
        <dbReference type="ARBA" id="ARBA00023235"/>
    </source>
</evidence>
<dbReference type="SUPFAM" id="SSF50891">
    <property type="entry name" value="Cyclophilin-like"/>
    <property type="match status" value="1"/>
</dbReference>
<sequence length="225" mass="25073">METKSMLIKSCLFTLVFFLSSQTTSANPNYTVTEEAWFDFLIQKFNNTKEDYVSRVVIALFGDVAPMTVTNFAAITRGYSRGKEKLHYKGTNVHRIVPDFVIQMGDITKGDGTGGRSIYGEKFNDEDFVLSHKAAGYVSMANHGEDTNGSQFFILLNKARWLDGKHVVFGKVIKGMNVIEIIGNVKSDKDTAVPFSTVKIVDCGLVGIEKKYQLTEVQTLSNKDI</sequence>
<dbReference type="RefSeq" id="XP_029638071.1">
    <property type="nucleotide sequence ID" value="XM_029782211.2"/>
</dbReference>
<dbReference type="PANTHER" id="PTHR11071:SF547">
    <property type="entry name" value="PEPTIDYL-PROLYL CIS-TRANS ISOMERASE"/>
    <property type="match status" value="1"/>
</dbReference>
<keyword evidence="3 6" id="KW-0697">Rotamase</keyword>
<evidence type="ECO:0000256" key="5">
    <source>
        <dbReference type="ARBA" id="ARBA00056644"/>
    </source>
</evidence>
<dbReference type="EC" id="5.2.1.8" evidence="6"/>
<dbReference type="InterPro" id="IPR002130">
    <property type="entry name" value="Cyclophilin-type_PPIase_dom"/>
</dbReference>
<accession>A0A6P7SJH1</accession>
<evidence type="ECO:0000256" key="2">
    <source>
        <dbReference type="ARBA" id="ARBA00022729"/>
    </source>
</evidence>
<name>A0A6P7SJH1_9MOLL</name>
<dbReference type="PANTHER" id="PTHR11071">
    <property type="entry name" value="PEPTIDYL-PROLYL CIS-TRANS ISOMERASE"/>
    <property type="match status" value="1"/>
</dbReference>
<dbReference type="Gene3D" id="2.40.100.10">
    <property type="entry name" value="Cyclophilin-like"/>
    <property type="match status" value="1"/>
</dbReference>
<dbReference type="GO" id="GO:0005737">
    <property type="term" value="C:cytoplasm"/>
    <property type="evidence" value="ECO:0007669"/>
    <property type="project" value="TreeGrafter"/>
</dbReference>
<evidence type="ECO:0000256" key="3">
    <source>
        <dbReference type="ARBA" id="ARBA00023110"/>
    </source>
</evidence>
<organism evidence="8 9">
    <name type="scientific">Octopus sinensis</name>
    <name type="common">East Asian common octopus</name>
    <dbReference type="NCBI Taxonomy" id="2607531"/>
    <lineage>
        <taxon>Eukaryota</taxon>
        <taxon>Metazoa</taxon>
        <taxon>Spiralia</taxon>
        <taxon>Lophotrochozoa</taxon>
        <taxon>Mollusca</taxon>
        <taxon>Cephalopoda</taxon>
        <taxon>Coleoidea</taxon>
        <taxon>Octopodiformes</taxon>
        <taxon>Octopoda</taxon>
        <taxon>Incirrata</taxon>
        <taxon>Octopodidae</taxon>
        <taxon>Octopus</taxon>
    </lineage>
</organism>
<reference evidence="9" key="1">
    <citation type="submission" date="2025-08" db="UniProtKB">
        <authorList>
            <consortium name="RefSeq"/>
        </authorList>
    </citation>
    <scope>IDENTIFICATION</scope>
</reference>
<dbReference type="FunFam" id="2.40.100.10:FF:000019">
    <property type="entry name" value="Peptidyl-prolyl cis-trans isomerase"/>
    <property type="match status" value="1"/>
</dbReference>
<dbReference type="AlphaFoldDB" id="A0A6P7SJH1"/>
<feature type="signal peptide" evidence="6">
    <location>
        <begin position="1"/>
        <end position="26"/>
    </location>
</feature>
<dbReference type="InterPro" id="IPR029000">
    <property type="entry name" value="Cyclophilin-like_dom_sf"/>
</dbReference>
<dbReference type="GO" id="GO:0003755">
    <property type="term" value="F:peptidyl-prolyl cis-trans isomerase activity"/>
    <property type="evidence" value="ECO:0007669"/>
    <property type="project" value="UniProtKB-UniRule"/>
</dbReference>
<dbReference type="Proteomes" id="UP000515154">
    <property type="component" value="Linkage group LG6"/>
</dbReference>
<evidence type="ECO:0000313" key="9">
    <source>
        <dbReference type="RefSeq" id="XP_029638071.1"/>
    </source>
</evidence>
<evidence type="ECO:0000256" key="6">
    <source>
        <dbReference type="RuleBase" id="RU363019"/>
    </source>
</evidence>